<name>A0A2P7U120_9NEIS</name>
<dbReference type="OrthoDB" id="8606037at2"/>
<dbReference type="InterPro" id="IPR058172">
    <property type="entry name" value="HLGFF_Neisseriales"/>
</dbReference>
<organism evidence="1 2">
    <name type="scientific">Neisseria iguanae</name>
    <dbReference type="NCBI Taxonomy" id="90242"/>
    <lineage>
        <taxon>Bacteria</taxon>
        <taxon>Pseudomonadati</taxon>
        <taxon>Pseudomonadota</taxon>
        <taxon>Betaproteobacteria</taxon>
        <taxon>Neisseriales</taxon>
        <taxon>Neisseriaceae</taxon>
        <taxon>Neisseria</taxon>
    </lineage>
</organism>
<dbReference type="AlphaFoldDB" id="A0A2P7U120"/>
<proteinExistence type="predicted"/>
<dbReference type="NCBIfam" id="NF047841">
    <property type="entry name" value="HLGFF_fam"/>
    <property type="match status" value="1"/>
</dbReference>
<gene>
    <name evidence="1" type="ORF">C7N83_04940</name>
</gene>
<dbReference type="EMBL" id="PXYY01000021">
    <property type="protein sequence ID" value="PSJ80631.1"/>
    <property type="molecule type" value="Genomic_DNA"/>
</dbReference>
<sequence>MHYFSIHTQEGGYLGFFIMLADNESEAQPQSGRFAIKLQSEHAPACRAALNALQAWQDAVEPLFWRVEKDRVELFAGEENIGTIRNEYLTLSGQMLVLNDLTGMM</sequence>
<evidence type="ECO:0000313" key="1">
    <source>
        <dbReference type="EMBL" id="PSJ80631.1"/>
    </source>
</evidence>
<dbReference type="Proteomes" id="UP000241868">
    <property type="component" value="Unassembled WGS sequence"/>
</dbReference>
<reference evidence="1 2" key="1">
    <citation type="submission" date="2018-03" db="EMBL/GenBank/DDBJ databases">
        <title>Neisseria weixii sp. nov., isolated from the intestinal contents of Tibetan Plateau pika (Ochotona curzoniae) in Yushu, Qinghai Province, China.</title>
        <authorList>
            <person name="Gui Z."/>
        </authorList>
    </citation>
    <scope>NUCLEOTIDE SEQUENCE [LARGE SCALE GENOMIC DNA]</scope>
    <source>
        <strain evidence="1 2">ATCC 51483</strain>
    </source>
</reference>
<protein>
    <submittedName>
        <fullName evidence="1">Uncharacterized protein</fullName>
    </submittedName>
</protein>
<comment type="caution">
    <text evidence="1">The sequence shown here is derived from an EMBL/GenBank/DDBJ whole genome shotgun (WGS) entry which is preliminary data.</text>
</comment>
<evidence type="ECO:0000313" key="2">
    <source>
        <dbReference type="Proteomes" id="UP000241868"/>
    </source>
</evidence>
<keyword evidence="2" id="KW-1185">Reference proteome</keyword>
<accession>A0A2P7U120</accession>
<dbReference type="RefSeq" id="WP_106741059.1">
    <property type="nucleotide sequence ID" value="NZ_PXYY01000021.1"/>
</dbReference>